<dbReference type="EMBL" id="MUGV01000009">
    <property type="protein sequence ID" value="OXA81065.1"/>
    <property type="molecule type" value="Genomic_DNA"/>
</dbReference>
<dbReference type="Gene3D" id="2.80.10.50">
    <property type="match status" value="2"/>
</dbReference>
<dbReference type="PANTHER" id="PTHR40469">
    <property type="entry name" value="SECRETED GLYCOSYL HYDROLASE"/>
    <property type="match status" value="1"/>
</dbReference>
<name>A0ABX4BUP3_FLAFR</name>
<dbReference type="InterPro" id="IPR026444">
    <property type="entry name" value="Secre_tail"/>
</dbReference>
<dbReference type="Pfam" id="PF18962">
    <property type="entry name" value="Por_Secre_tail"/>
    <property type="match status" value="1"/>
</dbReference>
<dbReference type="InterPro" id="IPR000772">
    <property type="entry name" value="Ricin_B_lectin"/>
</dbReference>
<dbReference type="SMART" id="SM00606">
    <property type="entry name" value="CBD_IV"/>
    <property type="match status" value="1"/>
</dbReference>
<feature type="domain" description="CBM6" evidence="2">
    <location>
        <begin position="381"/>
        <end position="518"/>
    </location>
</feature>
<reference evidence="3 4" key="1">
    <citation type="submission" date="2016-11" db="EMBL/GenBank/DDBJ databases">
        <title>Whole genomes of Flavobacteriaceae.</title>
        <authorList>
            <person name="Stine C."/>
            <person name="Li C."/>
            <person name="Tadesse D."/>
        </authorList>
    </citation>
    <scope>NUCLEOTIDE SEQUENCE [LARGE SCALE GENOMIC DNA]</scope>
    <source>
        <strain evidence="3 4">DSM 15937</strain>
    </source>
</reference>
<dbReference type="CDD" id="cd00161">
    <property type="entry name" value="beta-trefoil_Ricin-like"/>
    <property type="match status" value="1"/>
</dbReference>
<dbReference type="PROSITE" id="PS51175">
    <property type="entry name" value="CBM6"/>
    <property type="match status" value="1"/>
</dbReference>
<keyword evidence="1" id="KW-0732">Signal</keyword>
<dbReference type="PROSITE" id="PS50231">
    <property type="entry name" value="RICIN_B_LECTIN"/>
    <property type="match status" value="1"/>
</dbReference>
<evidence type="ECO:0000256" key="1">
    <source>
        <dbReference type="ARBA" id="ARBA00022729"/>
    </source>
</evidence>
<dbReference type="InterPro" id="IPR006584">
    <property type="entry name" value="Cellulose-bd_IV"/>
</dbReference>
<dbReference type="Gene3D" id="2.60.120.260">
    <property type="entry name" value="Galactose-binding domain-like"/>
    <property type="match status" value="1"/>
</dbReference>
<evidence type="ECO:0000313" key="4">
    <source>
        <dbReference type="Proteomes" id="UP000198382"/>
    </source>
</evidence>
<comment type="caution">
    <text evidence="3">The sequence shown here is derived from an EMBL/GenBank/DDBJ whole genome shotgun (WGS) entry which is preliminary data.</text>
</comment>
<dbReference type="SUPFAM" id="SSF50370">
    <property type="entry name" value="Ricin B-like lectins"/>
    <property type="match status" value="1"/>
</dbReference>
<dbReference type="Gene3D" id="3.20.20.80">
    <property type="entry name" value="Glycosidases"/>
    <property type="match status" value="1"/>
</dbReference>
<dbReference type="RefSeq" id="WP_074662310.1">
    <property type="nucleotide sequence ID" value="NZ_MUGV01000009.1"/>
</dbReference>
<dbReference type="InterPro" id="IPR035992">
    <property type="entry name" value="Ricin_B-like_lectins"/>
</dbReference>
<dbReference type="SUPFAM" id="SSF49785">
    <property type="entry name" value="Galactose-binding domain-like"/>
    <property type="match status" value="1"/>
</dbReference>
<dbReference type="Pfam" id="PF14200">
    <property type="entry name" value="RicinB_lectin_2"/>
    <property type="match status" value="2"/>
</dbReference>
<dbReference type="PANTHER" id="PTHR40469:SF2">
    <property type="entry name" value="GALACTOSE-BINDING DOMAIN-LIKE SUPERFAMILY PROTEIN"/>
    <property type="match status" value="1"/>
</dbReference>
<evidence type="ECO:0000313" key="3">
    <source>
        <dbReference type="EMBL" id="OXA81065.1"/>
    </source>
</evidence>
<dbReference type="InterPro" id="IPR008979">
    <property type="entry name" value="Galactose-bd-like_sf"/>
</dbReference>
<protein>
    <recommendedName>
        <fullName evidence="2">CBM6 domain-containing protein</fullName>
    </recommendedName>
</protein>
<evidence type="ECO:0000259" key="2">
    <source>
        <dbReference type="PROSITE" id="PS51175"/>
    </source>
</evidence>
<dbReference type="CDD" id="cd04080">
    <property type="entry name" value="CBM6_cellulase-like"/>
    <property type="match status" value="1"/>
</dbReference>
<accession>A0ABX4BUP3</accession>
<gene>
    <name evidence="3" type="ORF">B0A65_04790</name>
</gene>
<dbReference type="Pfam" id="PF03422">
    <property type="entry name" value="CBM_6"/>
    <property type="match status" value="1"/>
</dbReference>
<keyword evidence="4" id="KW-1185">Reference proteome</keyword>
<dbReference type="NCBIfam" id="TIGR04183">
    <property type="entry name" value="Por_Secre_tail"/>
    <property type="match status" value="1"/>
</dbReference>
<organism evidence="3 4">
    <name type="scientific">Flavobacterium frigidimaris</name>
    <dbReference type="NCBI Taxonomy" id="262320"/>
    <lineage>
        <taxon>Bacteria</taxon>
        <taxon>Pseudomonadati</taxon>
        <taxon>Bacteroidota</taxon>
        <taxon>Flavobacteriia</taxon>
        <taxon>Flavobacteriales</taxon>
        <taxon>Flavobacteriaceae</taxon>
        <taxon>Flavobacterium</taxon>
    </lineage>
</organism>
<proteinExistence type="predicted"/>
<dbReference type="InterPro" id="IPR005084">
    <property type="entry name" value="CBM6"/>
</dbReference>
<dbReference type="Proteomes" id="UP000198382">
    <property type="component" value="Unassembled WGS sequence"/>
</dbReference>
<sequence>MTRINTFKTAITIMLIFLTVVKISAQKQVGIFYFSNFGHYLYQPQILSPTGDSWIMQQQSPPYSPPGVINFWGKPLYASTHGDGTIKNNYVFYFNGDPNQTNNGLLDYHADLITQASIDFIVLDFTNGALDFPDGPSYISATKALCKRWQERMNAGLPVPKIVFFVKDEIALDIVENTYFNVYRQDMFYNYLGKKLLLTAMPNMNLPQGDPGQPAVPTNGKYANYTARHCWGLDNTGSYWQFKVNSDVPPPPFYYNGQPEQMSVPVATQATYMTTDGINPSAGAKGRVNGDYFVKYMDAAKNANVKFAFIHSWNEWITGNWGTQSSPHFVDQWLQEYSSDIEPMTGGHGSYYYDLMKTKIAEFKGISLNQTPYAGVINLPGIVEAENYDNGGEGIAYHDTNPQNITGAYRNEGVDIESSSEGYYNLCFSDTGEWTEYTVNVTQSGNYAIDARVASMAGGNFHLEFNGQNVTGSLAAPNTGGWQNWQWVHKEVYLNSGTYVMRFAIDQPGFNTNGFVFTFLNNNNAITSGQTYRLVNRNSNQVLEIGGCNTADGAVAQEWPWLNSACQKWKVEATDSGYYKLTAQHSNKTLDIVGCSNSAGALIQQWPWVGGVCEQWSIEPTDNGFYRIISRASGLALEVRDALTTNGAEVRQWTWNTASCQQWKLEPVSSTAKLTQNLGLSENEKMISDVLLFPNPAVNQVQVLFSQNDEENVTIQIVDMSGKIVQSKNNIKGGQINVDTSNLSSGIYVVKIKSEEKTMTKKLIIKK</sequence>